<dbReference type="InterPro" id="IPR000719">
    <property type="entry name" value="Prot_kinase_dom"/>
</dbReference>
<evidence type="ECO:0000313" key="4">
    <source>
        <dbReference type="EMBL" id="CAK9145739.1"/>
    </source>
</evidence>
<dbReference type="PANTHER" id="PTHR45927:SF11">
    <property type="entry name" value="LYSM DOMAIN RECEPTOR-LIKE KINASE 4"/>
    <property type="match status" value="1"/>
</dbReference>
<evidence type="ECO:0000313" key="5">
    <source>
        <dbReference type="Proteomes" id="UP001642360"/>
    </source>
</evidence>
<dbReference type="SMART" id="SM00219">
    <property type="entry name" value="TyrKc"/>
    <property type="match status" value="1"/>
</dbReference>
<protein>
    <recommendedName>
        <fullName evidence="3">Protein kinase domain-containing protein</fullName>
    </recommendedName>
</protein>
<dbReference type="PROSITE" id="PS00108">
    <property type="entry name" value="PROTEIN_KINASE_ST"/>
    <property type="match status" value="1"/>
</dbReference>
<comment type="caution">
    <text evidence="4">The sequence shown here is derived from an EMBL/GenBank/DDBJ whole genome shotgun (WGS) entry which is preliminary data.</text>
</comment>
<feature type="domain" description="Protein kinase" evidence="3">
    <location>
        <begin position="90"/>
        <end position="253"/>
    </location>
</feature>
<dbReference type="Pfam" id="PF07714">
    <property type="entry name" value="PK_Tyr_Ser-Thr"/>
    <property type="match status" value="1"/>
</dbReference>
<dbReference type="InterPro" id="IPR056563">
    <property type="entry name" value="LysM3_LYK4_5"/>
</dbReference>
<dbReference type="Pfam" id="PF23473">
    <property type="entry name" value="LysM3_LYK4_5"/>
    <property type="match status" value="1"/>
</dbReference>
<sequence>MKVSYLVTTDQSVPVISEQVGVDTGSTLEDNGLLEEDFTVYPFTTLLVPLQNPPSNQSRKVPPPPPSIPSSNNSSSKTWIYVVVGPLGGFSLTVVLGAIVFCLFFHKKKKHDSIVDSEGSVFRGTINGNFAAIKKINGDVSHEINLISKINHFNLIRLSGVCFNDGNWYLVYEYAVNGPLGDWLYYMDGDQNFLNWIQRIQIVSDVASGLNYLHNYASPAYVHKDVKSSNVLLDVDFRAKITNFNLARSTDGK</sequence>
<evidence type="ECO:0000256" key="2">
    <source>
        <dbReference type="SAM" id="Phobius"/>
    </source>
</evidence>
<organism evidence="4 5">
    <name type="scientific">Ilex paraguariensis</name>
    <name type="common">yerba mate</name>
    <dbReference type="NCBI Taxonomy" id="185542"/>
    <lineage>
        <taxon>Eukaryota</taxon>
        <taxon>Viridiplantae</taxon>
        <taxon>Streptophyta</taxon>
        <taxon>Embryophyta</taxon>
        <taxon>Tracheophyta</taxon>
        <taxon>Spermatophyta</taxon>
        <taxon>Magnoliopsida</taxon>
        <taxon>eudicotyledons</taxon>
        <taxon>Gunneridae</taxon>
        <taxon>Pentapetalae</taxon>
        <taxon>asterids</taxon>
        <taxon>campanulids</taxon>
        <taxon>Aquifoliales</taxon>
        <taxon>Aquifoliaceae</taxon>
        <taxon>Ilex</taxon>
    </lineage>
</organism>
<feature type="transmembrane region" description="Helical" evidence="2">
    <location>
        <begin position="79"/>
        <end position="105"/>
    </location>
</feature>
<keyword evidence="2" id="KW-0472">Membrane</keyword>
<dbReference type="Proteomes" id="UP001642360">
    <property type="component" value="Unassembled WGS sequence"/>
</dbReference>
<dbReference type="Gene3D" id="1.10.510.10">
    <property type="entry name" value="Transferase(Phosphotransferase) domain 1"/>
    <property type="match status" value="1"/>
</dbReference>
<keyword evidence="5" id="KW-1185">Reference proteome</keyword>
<evidence type="ECO:0000259" key="3">
    <source>
        <dbReference type="PROSITE" id="PS50011"/>
    </source>
</evidence>
<dbReference type="SUPFAM" id="SSF56112">
    <property type="entry name" value="Protein kinase-like (PK-like)"/>
    <property type="match status" value="1"/>
</dbReference>
<accession>A0ABC8RL94</accession>
<feature type="region of interest" description="Disordered" evidence="1">
    <location>
        <begin position="52"/>
        <end position="74"/>
    </location>
</feature>
<dbReference type="InterPro" id="IPR001245">
    <property type="entry name" value="Ser-Thr/Tyr_kinase_cat_dom"/>
</dbReference>
<dbReference type="AlphaFoldDB" id="A0ABC8RL94"/>
<gene>
    <name evidence="4" type="ORF">ILEXP_LOCUS13555</name>
</gene>
<proteinExistence type="predicted"/>
<dbReference type="InterPro" id="IPR008271">
    <property type="entry name" value="Ser/Thr_kinase_AS"/>
</dbReference>
<reference evidence="4 5" key="1">
    <citation type="submission" date="2024-02" db="EMBL/GenBank/DDBJ databases">
        <authorList>
            <person name="Vignale AGUSTIN F."/>
            <person name="Sosa J E."/>
            <person name="Modenutti C."/>
        </authorList>
    </citation>
    <scope>NUCLEOTIDE SEQUENCE [LARGE SCALE GENOMIC DNA]</scope>
</reference>
<dbReference type="PANTHER" id="PTHR45927">
    <property type="entry name" value="LYSM-DOMAIN RECEPTOR-LIKE KINASE-RELATED"/>
    <property type="match status" value="1"/>
</dbReference>
<dbReference type="InterPro" id="IPR020635">
    <property type="entry name" value="Tyr_kinase_cat_dom"/>
</dbReference>
<keyword evidence="2" id="KW-1133">Transmembrane helix</keyword>
<dbReference type="PROSITE" id="PS50011">
    <property type="entry name" value="PROTEIN_KINASE_DOM"/>
    <property type="match status" value="1"/>
</dbReference>
<dbReference type="EMBL" id="CAUOFW020001502">
    <property type="protein sequence ID" value="CAK9145739.1"/>
    <property type="molecule type" value="Genomic_DNA"/>
</dbReference>
<keyword evidence="2" id="KW-0812">Transmembrane</keyword>
<evidence type="ECO:0000256" key="1">
    <source>
        <dbReference type="SAM" id="MobiDB-lite"/>
    </source>
</evidence>
<dbReference type="InterPro" id="IPR052611">
    <property type="entry name" value="Plant_RLK_LysM"/>
</dbReference>
<name>A0ABC8RL94_9AQUA</name>
<dbReference type="InterPro" id="IPR011009">
    <property type="entry name" value="Kinase-like_dom_sf"/>
</dbReference>